<name>A0A8W7P049_ANOCL</name>
<sequence>MRCHVATKKAQKPLLLRSPEATKSPTMSSCPACRWMDEGYSVYLLRYSERNETLWPCKITQFGVASEEIVVAEGFVTLPEATPELVHKCVESMYCRQFVALLKISLPAPQLMEQRLLTSHDAFCFSMAAAAVTAAYACKSETKCLGDSRTISHNDFNCQACELLEP</sequence>
<organism evidence="1">
    <name type="scientific">Anopheles coluzzii</name>
    <name type="common">African malaria mosquito</name>
    <dbReference type="NCBI Taxonomy" id="1518534"/>
    <lineage>
        <taxon>Eukaryota</taxon>
        <taxon>Metazoa</taxon>
        <taxon>Ecdysozoa</taxon>
        <taxon>Arthropoda</taxon>
        <taxon>Hexapoda</taxon>
        <taxon>Insecta</taxon>
        <taxon>Pterygota</taxon>
        <taxon>Neoptera</taxon>
        <taxon>Endopterygota</taxon>
        <taxon>Diptera</taxon>
        <taxon>Nematocera</taxon>
        <taxon>Culicoidea</taxon>
        <taxon>Culicidae</taxon>
        <taxon>Anophelinae</taxon>
        <taxon>Anopheles</taxon>
    </lineage>
</organism>
<dbReference type="AlphaFoldDB" id="A0A8W7P049"/>
<dbReference type="EnsemblMetazoa" id="ACOM022970-RA">
    <property type="protein sequence ID" value="ACOM022970-PA.1"/>
    <property type="gene ID" value="ACOM022970"/>
</dbReference>
<protein>
    <submittedName>
        <fullName evidence="1">Uncharacterized protein</fullName>
    </submittedName>
</protein>
<accession>A0A8W7P049</accession>
<dbReference type="Proteomes" id="UP000075882">
    <property type="component" value="Unassembled WGS sequence"/>
</dbReference>
<reference evidence="1" key="1">
    <citation type="submission" date="2022-08" db="UniProtKB">
        <authorList>
            <consortium name="EnsemblMetazoa"/>
        </authorList>
    </citation>
    <scope>IDENTIFICATION</scope>
</reference>
<evidence type="ECO:0000313" key="1">
    <source>
        <dbReference type="EnsemblMetazoa" id="ACOM022970-PA.1"/>
    </source>
</evidence>
<proteinExistence type="predicted"/>